<dbReference type="KEGG" id="abp:AGABI1DRAFT70057"/>
<dbReference type="Pfam" id="PF00450">
    <property type="entry name" value="Peptidase_S10"/>
    <property type="match status" value="2"/>
</dbReference>
<dbReference type="Proteomes" id="UP000008493">
    <property type="component" value="Unassembled WGS sequence"/>
</dbReference>
<evidence type="ECO:0000256" key="6">
    <source>
        <dbReference type="RuleBase" id="RU361156"/>
    </source>
</evidence>
<evidence type="ECO:0000256" key="2">
    <source>
        <dbReference type="ARBA" id="ARBA00022645"/>
    </source>
</evidence>
<name>K5Y1K3_AGABU</name>
<evidence type="ECO:0000256" key="3">
    <source>
        <dbReference type="ARBA" id="ARBA00022670"/>
    </source>
</evidence>
<dbReference type="Gene3D" id="3.40.50.1820">
    <property type="entry name" value="alpha/beta hydrolase"/>
    <property type="match status" value="1"/>
</dbReference>
<evidence type="ECO:0000256" key="1">
    <source>
        <dbReference type="ARBA" id="ARBA00009431"/>
    </source>
</evidence>
<proteinExistence type="inferred from homology"/>
<dbReference type="GO" id="GO:0004185">
    <property type="term" value="F:serine-type carboxypeptidase activity"/>
    <property type="evidence" value="ECO:0007669"/>
    <property type="project" value="UniProtKB-UniRule"/>
</dbReference>
<keyword evidence="4 6" id="KW-0378">Hydrolase</keyword>
<dbReference type="GO" id="GO:0006508">
    <property type="term" value="P:proteolysis"/>
    <property type="evidence" value="ECO:0007669"/>
    <property type="project" value="UniProtKB-KW"/>
</dbReference>
<keyword evidence="5" id="KW-0325">Glycoprotein</keyword>
<evidence type="ECO:0000313" key="7">
    <source>
        <dbReference type="EMBL" id="EKM81685.1"/>
    </source>
</evidence>
<dbReference type="eggNOG" id="KOG1282">
    <property type="taxonomic scope" value="Eukaryota"/>
</dbReference>
<dbReference type="AlphaFoldDB" id="K5Y1K3"/>
<comment type="similarity">
    <text evidence="1 6">Belongs to the peptidase S10 family.</text>
</comment>
<dbReference type="PANTHER" id="PTHR11802:SF479">
    <property type="entry name" value="CARBOXYPEPTIDASE"/>
    <property type="match status" value="1"/>
</dbReference>
<keyword evidence="3 6" id="KW-0645">Protease</keyword>
<dbReference type="InterPro" id="IPR018202">
    <property type="entry name" value="Ser_caboxypep_ser_AS"/>
</dbReference>
<keyword evidence="8" id="KW-1185">Reference proteome</keyword>
<dbReference type="InterPro" id="IPR001563">
    <property type="entry name" value="Peptidase_S10"/>
</dbReference>
<protein>
    <recommendedName>
        <fullName evidence="6">Carboxypeptidase</fullName>
        <ecNumber evidence="6">3.4.16.-</ecNumber>
    </recommendedName>
</protein>
<dbReference type="EMBL" id="JH971387">
    <property type="protein sequence ID" value="EKM81685.1"/>
    <property type="molecule type" value="Genomic_DNA"/>
</dbReference>
<gene>
    <name evidence="7" type="ORF">AGABI1DRAFT_70057</name>
</gene>
<reference evidence="8" key="1">
    <citation type="journal article" date="2012" name="Proc. Natl. Acad. Sci. U.S.A.">
        <title>Genome sequence of the button mushroom Agaricus bisporus reveals mechanisms governing adaptation to a humic-rich ecological niche.</title>
        <authorList>
            <person name="Morin E."/>
            <person name="Kohler A."/>
            <person name="Baker A.R."/>
            <person name="Foulongne-Oriol M."/>
            <person name="Lombard V."/>
            <person name="Nagy L.G."/>
            <person name="Ohm R.A."/>
            <person name="Patyshakuliyeva A."/>
            <person name="Brun A."/>
            <person name="Aerts A.L."/>
            <person name="Bailey A.M."/>
            <person name="Billette C."/>
            <person name="Coutinho P.M."/>
            <person name="Deakin G."/>
            <person name="Doddapaneni H."/>
            <person name="Floudas D."/>
            <person name="Grimwood J."/>
            <person name="Hilden K."/>
            <person name="Kuees U."/>
            <person name="LaButti K.M."/>
            <person name="Lapidus A."/>
            <person name="Lindquist E.A."/>
            <person name="Lucas S.M."/>
            <person name="Murat C."/>
            <person name="Riley R.W."/>
            <person name="Salamov A.A."/>
            <person name="Schmutz J."/>
            <person name="Subramanian V."/>
            <person name="Woesten H.A.B."/>
            <person name="Xu J."/>
            <person name="Eastwood D.C."/>
            <person name="Foster G.D."/>
            <person name="Sonnenberg A.S."/>
            <person name="Cullen D."/>
            <person name="de Vries R.P."/>
            <person name="Lundell T."/>
            <person name="Hibbett D.S."/>
            <person name="Henrissat B."/>
            <person name="Burton K.S."/>
            <person name="Kerrigan R.W."/>
            <person name="Challen M.P."/>
            <person name="Grigoriev I.V."/>
            <person name="Martin F."/>
        </authorList>
    </citation>
    <scope>NUCLEOTIDE SEQUENCE [LARGE SCALE GENOMIC DNA]</scope>
    <source>
        <strain evidence="8">JB137-S8 / ATCC MYA-4627 / FGSC 10392</strain>
    </source>
</reference>
<dbReference type="PRINTS" id="PR00724">
    <property type="entry name" value="CRBOXYPTASEC"/>
</dbReference>
<dbReference type="EC" id="3.4.16.-" evidence="6"/>
<dbReference type="GeneID" id="18830857"/>
<dbReference type="InParanoid" id="K5Y1K3"/>
<dbReference type="RefSeq" id="XP_007327267.1">
    <property type="nucleotide sequence ID" value="XM_007327205.1"/>
</dbReference>
<evidence type="ECO:0000256" key="4">
    <source>
        <dbReference type="ARBA" id="ARBA00022801"/>
    </source>
</evidence>
<evidence type="ECO:0000313" key="8">
    <source>
        <dbReference type="Proteomes" id="UP000008493"/>
    </source>
</evidence>
<dbReference type="PROSITE" id="PS00131">
    <property type="entry name" value="CARBOXYPEPT_SER_SER"/>
    <property type="match status" value="1"/>
</dbReference>
<evidence type="ECO:0000256" key="5">
    <source>
        <dbReference type="ARBA" id="ARBA00023180"/>
    </source>
</evidence>
<keyword evidence="2 6" id="KW-0121">Carboxypeptidase</keyword>
<dbReference type="InterPro" id="IPR029058">
    <property type="entry name" value="AB_hydrolase_fold"/>
</dbReference>
<feature type="signal peptide" evidence="6">
    <location>
        <begin position="1"/>
        <end position="18"/>
    </location>
</feature>
<accession>K5Y1K3</accession>
<sequence>MVLLHLFALASCFLSAHSQSPPQPPSSFPHDYPGKPSGDFNPTWQNYFRVVDPLPNITFPVQQSYAGNIPVNRAGHPNNTLFFVGFEKSNGSLTAVPGADKDSPWGIWLNGGPGSSSMYGLLFENGPMRLDIEDYSAAPNNHSWSNLIDYFWIDQPVGVGYSTADADGYVHDEDQMGADFMGFLENLVKVFPSLRERPLILTGESYAGTYIPYIMKTYFNMKNPPVKVSKFVIGDGTLNTPQVFELLPALQILETYPQLIGYNQDVFKYFESQTHLCHYDVNLTYPQQSVLPFIPLVNPTQRALPFLSLFERNSFGFLHSLARRAAEISSESEVDRRDIFKRDASDFLKDRPFDQLDPWYGCILLMMYVDYAVNYTFPWNLTDGPAVLSFNPYDVADARIPPQIGDGSVFLNDDRTRKALHAPTSKKWAMQFPFVFGDPTGEFSSFVMEFTPMTFLTDLATNASEQNIGVVLYSANNDGLVAHRGTEVTIQNTTFGGIQGFTRKPATPWHGDSGKFAGIVHQERNWTYVLFDNVGHTVPTDNPEHAFVFFREFVIGSNQTGLVVSDENGQVTVIGGEDPALLASDFLPGRDEIIYGSGETISTFVHPEATRSAWNAFITAETRTTNGEFNTDNGAVDGRSSWFTWTFFIVVTVSSVYVL</sequence>
<dbReference type="HOGENOM" id="CLU_440163_0_0_1"/>
<dbReference type="PANTHER" id="PTHR11802">
    <property type="entry name" value="SERINE PROTEASE FAMILY S10 SERINE CARBOXYPEPTIDASE"/>
    <property type="match status" value="1"/>
</dbReference>
<feature type="chain" id="PRO_5006527386" description="Carboxypeptidase" evidence="6">
    <location>
        <begin position="19"/>
        <end position="659"/>
    </location>
</feature>
<dbReference type="OrthoDB" id="443318at2759"/>
<dbReference type="OMA" id="PEANMDA"/>
<keyword evidence="6" id="KW-0732">Signal</keyword>
<organism evidence="7 8">
    <name type="scientific">Agaricus bisporus var. burnettii (strain JB137-S8 / ATCC MYA-4627 / FGSC 10392)</name>
    <name type="common">White button mushroom</name>
    <dbReference type="NCBI Taxonomy" id="597362"/>
    <lineage>
        <taxon>Eukaryota</taxon>
        <taxon>Fungi</taxon>
        <taxon>Dikarya</taxon>
        <taxon>Basidiomycota</taxon>
        <taxon>Agaricomycotina</taxon>
        <taxon>Agaricomycetes</taxon>
        <taxon>Agaricomycetidae</taxon>
        <taxon>Agaricales</taxon>
        <taxon>Agaricineae</taxon>
        <taxon>Agaricaceae</taxon>
        <taxon>Agaricus</taxon>
    </lineage>
</organism>
<dbReference type="SUPFAM" id="SSF53474">
    <property type="entry name" value="alpha/beta-Hydrolases"/>
    <property type="match status" value="1"/>
</dbReference>